<dbReference type="InterPro" id="IPR027417">
    <property type="entry name" value="P-loop_NTPase"/>
</dbReference>
<dbReference type="Proteomes" id="UP000321832">
    <property type="component" value="Unassembled WGS sequence"/>
</dbReference>
<proteinExistence type="predicted"/>
<dbReference type="SMART" id="SM00382">
    <property type="entry name" value="AAA"/>
    <property type="match status" value="1"/>
</dbReference>
<dbReference type="InterPro" id="IPR052735">
    <property type="entry name" value="NAD_biosynth-regulator"/>
</dbReference>
<evidence type="ECO:0000259" key="1">
    <source>
        <dbReference type="SMART" id="SM00382"/>
    </source>
</evidence>
<feature type="domain" description="AAA+ ATPase" evidence="1">
    <location>
        <begin position="2"/>
        <end position="162"/>
    </location>
</feature>
<dbReference type="InterPro" id="IPR003593">
    <property type="entry name" value="AAA+_ATPase"/>
</dbReference>
<dbReference type="EMBL" id="VOPW01000001">
    <property type="protein sequence ID" value="TXC66300.1"/>
    <property type="molecule type" value="Genomic_DNA"/>
</dbReference>
<gene>
    <name evidence="2" type="ORF">FSC37_11595</name>
</gene>
<reference evidence="2 3" key="1">
    <citation type="submission" date="2019-08" db="EMBL/GenBank/DDBJ databases">
        <authorList>
            <person name="Khan S.A."/>
            <person name="Jeon C.O."/>
            <person name="Jeong S.E."/>
        </authorList>
    </citation>
    <scope>NUCLEOTIDE SEQUENCE [LARGE SCALE GENOMIC DNA]</scope>
    <source>
        <strain evidence="3">IMCC1728</strain>
    </source>
</reference>
<organism evidence="2 3">
    <name type="scientific">Piscinibacter aquaticus</name>
    <dbReference type="NCBI Taxonomy" id="392597"/>
    <lineage>
        <taxon>Bacteria</taxon>
        <taxon>Pseudomonadati</taxon>
        <taxon>Pseudomonadota</taxon>
        <taxon>Betaproteobacteria</taxon>
        <taxon>Burkholderiales</taxon>
        <taxon>Sphaerotilaceae</taxon>
        <taxon>Piscinibacter</taxon>
    </lineage>
</organism>
<dbReference type="InterPro" id="IPR038727">
    <property type="entry name" value="NadR/Ttd14_AAA_dom"/>
</dbReference>
<dbReference type="GO" id="GO:0005524">
    <property type="term" value="F:ATP binding"/>
    <property type="evidence" value="ECO:0007669"/>
    <property type="project" value="UniProtKB-KW"/>
</dbReference>
<sequence length="208" mass="22941">MSAFVVALLGAESTGKTTLAQQLAKALRERGERVAVVGEYLREFCDVQARTPRIDEQRGIAAEQTRRIEAAAQSHDIVIADTTALMIAVYSDQVFEDLSLYDEALSAHSACQLTLLTALDLPWQADGHQRDGPHVREPVDAKVRAALDRASLDCSIVFGHGDARLANALAAIDRARTPPEVLPEGRRWRWVCERCGDADCERHWLPSL</sequence>
<keyword evidence="2" id="KW-0547">Nucleotide-binding</keyword>
<dbReference type="SUPFAM" id="SSF52540">
    <property type="entry name" value="P-loop containing nucleoside triphosphate hydrolases"/>
    <property type="match status" value="1"/>
</dbReference>
<dbReference type="AlphaFoldDB" id="A0A5C6U172"/>
<keyword evidence="2" id="KW-0067">ATP-binding</keyword>
<evidence type="ECO:0000313" key="2">
    <source>
        <dbReference type="EMBL" id="TXC66300.1"/>
    </source>
</evidence>
<keyword evidence="3" id="KW-1185">Reference proteome</keyword>
<dbReference type="PANTHER" id="PTHR37512:SF1">
    <property type="entry name" value="NADR_TTD14 AAA DOMAIN-CONTAINING PROTEIN"/>
    <property type="match status" value="1"/>
</dbReference>
<dbReference type="PANTHER" id="PTHR37512">
    <property type="entry name" value="TRIFUNCTIONAL NAD BIOSYNTHESIS/REGULATOR PROTEIN NADR"/>
    <property type="match status" value="1"/>
</dbReference>
<protein>
    <submittedName>
        <fullName evidence="2">ATP-binding protein</fullName>
    </submittedName>
</protein>
<accession>A0A5C6U172</accession>
<name>A0A5C6U172_9BURK</name>
<dbReference type="Pfam" id="PF13521">
    <property type="entry name" value="AAA_28"/>
    <property type="match status" value="1"/>
</dbReference>
<comment type="caution">
    <text evidence="2">The sequence shown here is derived from an EMBL/GenBank/DDBJ whole genome shotgun (WGS) entry which is preliminary data.</text>
</comment>
<evidence type="ECO:0000313" key="3">
    <source>
        <dbReference type="Proteomes" id="UP000321832"/>
    </source>
</evidence>
<dbReference type="Gene3D" id="3.40.50.300">
    <property type="entry name" value="P-loop containing nucleotide triphosphate hydrolases"/>
    <property type="match status" value="1"/>
</dbReference>